<dbReference type="PANTHER" id="PTHR24096">
    <property type="entry name" value="LONG-CHAIN-FATTY-ACID--COA LIGASE"/>
    <property type="match status" value="1"/>
</dbReference>
<dbReference type="Gene3D" id="2.30.38.10">
    <property type="entry name" value="Luciferase, Domain 3"/>
    <property type="match status" value="1"/>
</dbReference>
<dbReference type="PANTHER" id="PTHR24096:SF149">
    <property type="entry name" value="AMP-BINDING DOMAIN-CONTAINING PROTEIN-RELATED"/>
    <property type="match status" value="1"/>
</dbReference>
<evidence type="ECO:0000313" key="6">
    <source>
        <dbReference type="Proteomes" id="UP000253551"/>
    </source>
</evidence>
<name>A0A367KWZ6_RHIST</name>
<dbReference type="InterPro" id="IPR045851">
    <property type="entry name" value="AMP-bd_C_sf"/>
</dbReference>
<dbReference type="PROSITE" id="PS00455">
    <property type="entry name" value="AMP_BINDING"/>
    <property type="match status" value="1"/>
</dbReference>
<evidence type="ECO:0000256" key="1">
    <source>
        <dbReference type="ARBA" id="ARBA00006432"/>
    </source>
</evidence>
<evidence type="ECO:0000256" key="2">
    <source>
        <dbReference type="ARBA" id="ARBA00022598"/>
    </source>
</evidence>
<evidence type="ECO:0008006" key="7">
    <source>
        <dbReference type="Google" id="ProtNLM"/>
    </source>
</evidence>
<keyword evidence="6" id="KW-1185">Reference proteome</keyword>
<dbReference type="GO" id="GO:0016405">
    <property type="term" value="F:CoA-ligase activity"/>
    <property type="evidence" value="ECO:0007669"/>
    <property type="project" value="TreeGrafter"/>
</dbReference>
<dbReference type="AlphaFoldDB" id="A0A367KWZ6"/>
<dbReference type="InterPro" id="IPR025110">
    <property type="entry name" value="AMP-bd_C"/>
</dbReference>
<dbReference type="SUPFAM" id="SSF56801">
    <property type="entry name" value="Acetyl-CoA synthetase-like"/>
    <property type="match status" value="1"/>
</dbReference>
<comment type="caution">
    <text evidence="5">The sequence shown here is derived from an EMBL/GenBank/DDBJ whole genome shotgun (WGS) entry which is preliminary data.</text>
</comment>
<feature type="domain" description="AMP-dependent synthetase/ligase" evidence="3">
    <location>
        <begin position="34"/>
        <end position="344"/>
    </location>
</feature>
<organism evidence="5 6">
    <name type="scientific">Rhizopus stolonifer</name>
    <name type="common">Rhizopus nigricans</name>
    <dbReference type="NCBI Taxonomy" id="4846"/>
    <lineage>
        <taxon>Eukaryota</taxon>
        <taxon>Fungi</taxon>
        <taxon>Fungi incertae sedis</taxon>
        <taxon>Mucoromycota</taxon>
        <taxon>Mucoromycotina</taxon>
        <taxon>Mucoromycetes</taxon>
        <taxon>Mucorales</taxon>
        <taxon>Mucorineae</taxon>
        <taxon>Rhizopodaceae</taxon>
        <taxon>Rhizopus</taxon>
    </lineage>
</organism>
<dbReference type="Gene3D" id="3.30.300.30">
    <property type="match status" value="1"/>
</dbReference>
<evidence type="ECO:0000313" key="5">
    <source>
        <dbReference type="EMBL" id="RCI06667.1"/>
    </source>
</evidence>
<protein>
    <recommendedName>
        <fullName evidence="7">Acetyl-CoA synthetase-like protein</fullName>
    </recommendedName>
</protein>
<gene>
    <name evidence="5" type="ORF">CU098_011034</name>
</gene>
<reference evidence="5 6" key="1">
    <citation type="journal article" date="2018" name="G3 (Bethesda)">
        <title>Phylogenetic and Phylogenomic Definition of Rhizopus Species.</title>
        <authorList>
            <person name="Gryganskyi A.P."/>
            <person name="Golan J."/>
            <person name="Dolatabadi S."/>
            <person name="Mondo S."/>
            <person name="Robb S."/>
            <person name="Idnurm A."/>
            <person name="Muszewska A."/>
            <person name="Steczkiewicz K."/>
            <person name="Masonjones S."/>
            <person name="Liao H.L."/>
            <person name="Gajdeczka M.T."/>
            <person name="Anike F."/>
            <person name="Vuek A."/>
            <person name="Anishchenko I.M."/>
            <person name="Voigt K."/>
            <person name="de Hoog G.S."/>
            <person name="Smith M.E."/>
            <person name="Heitman J."/>
            <person name="Vilgalys R."/>
            <person name="Stajich J.E."/>
        </authorList>
    </citation>
    <scope>NUCLEOTIDE SEQUENCE [LARGE SCALE GENOMIC DNA]</scope>
    <source>
        <strain evidence="5 6">LSU 92-RS-03</strain>
    </source>
</reference>
<dbReference type="Proteomes" id="UP000253551">
    <property type="component" value="Unassembled WGS sequence"/>
</dbReference>
<keyword evidence="2" id="KW-0436">Ligase</keyword>
<dbReference type="Gene3D" id="3.40.50.980">
    <property type="match status" value="2"/>
</dbReference>
<comment type="similarity">
    <text evidence="1">Belongs to the ATP-dependent AMP-binding enzyme family.</text>
</comment>
<dbReference type="Pfam" id="PF13193">
    <property type="entry name" value="AMP-binding_C"/>
    <property type="match status" value="1"/>
</dbReference>
<dbReference type="STRING" id="4846.A0A367KWZ6"/>
<evidence type="ECO:0000259" key="3">
    <source>
        <dbReference type="Pfam" id="PF00501"/>
    </source>
</evidence>
<dbReference type="EMBL" id="PJQM01000109">
    <property type="protein sequence ID" value="RCI06667.1"/>
    <property type="molecule type" value="Genomic_DNA"/>
</dbReference>
<dbReference type="OrthoDB" id="1898221at2759"/>
<evidence type="ECO:0000259" key="4">
    <source>
        <dbReference type="Pfam" id="PF13193"/>
    </source>
</evidence>
<dbReference type="CDD" id="cd05911">
    <property type="entry name" value="Firefly_Luc_like"/>
    <property type="match status" value="1"/>
</dbReference>
<dbReference type="InterPro" id="IPR000873">
    <property type="entry name" value="AMP-dep_synth/lig_dom"/>
</dbReference>
<accession>A0A367KWZ6</accession>
<dbReference type="Pfam" id="PF00501">
    <property type="entry name" value="AMP-binding"/>
    <property type="match status" value="1"/>
</dbReference>
<feature type="domain" description="AMP-binding enzyme C-terminal" evidence="4">
    <location>
        <begin position="421"/>
        <end position="501"/>
    </location>
</feature>
<dbReference type="InterPro" id="IPR020845">
    <property type="entry name" value="AMP-binding_CS"/>
</dbReference>
<proteinExistence type="inferred from homology"/>
<sequence length="574" mass="64268">MVYKSDFPHIDIPKTDLYTFLTTPNKVTQTKDLDAPLFINPENDHSFSWNQIKEQAGLLATGWKENVGLKKGDTVAIFAPNQHDHAILYLSLLATESVITPGNPAYTESEFEHQIASSKSTFLVTVPALLPVLLKIWDKLGHSRNHVFLFGDQTVNGCRPFNDIKGTRPIELQIRDRSEDVAFICYSSGTTGLAKGVMLTHKNFISQTIFFLALTESLLVERTCVLGFLPFFHIYGLNTLVLTAFYMANPVVVMTRFDLELMCRSIEKYKITTAAIVPPVAVLLAKSPVVAKYDLSSIRGVFCGAAPLGKEHIEALQKRVPAEVKQGFGMTETTSAVTIQTPEKSAPELGDDQEGELLFRGPTIMKGYLNNDKANAETFTSDGWMRTGDVGKFNSTTGQFYIVDRIKELIKYKGFQVAPAELEAILMDLDIITDCCVVGVYDDSQATEIPRVYAVVQEGVEHNQKTAKMIENYVAQRVANHKKLRGGVRFIEAVPKSTSGKILRRTVKEWVKQEQTPVRARFVLILKKIKKFRGDNAGFNNIKFSVVWEDRVVQEIDEPEALRLSFLVNSRMLN</sequence>